<reference evidence="5 6" key="3">
    <citation type="submission" date="2020-02" db="EMBL/GenBank/DDBJ databases">
        <title>Flavobacterium profundi sp. nov., isolated from a deep-sea seamount.</title>
        <authorList>
            <person name="Zhang D.-C."/>
        </authorList>
    </citation>
    <scope>NUCLEOTIDE SEQUENCE [LARGE SCALE GENOMIC DNA]</scope>
    <source>
        <strain evidence="5 6">EC11</strain>
    </source>
</reference>
<dbReference type="PANTHER" id="PTHR40980:SF4">
    <property type="entry name" value="TONB-DEPENDENT RECEPTOR-LIKE BETA-BARREL DOMAIN-CONTAINING PROTEIN"/>
    <property type="match status" value="1"/>
</dbReference>
<dbReference type="PANTHER" id="PTHR40980">
    <property type="entry name" value="PLUG DOMAIN-CONTAINING PROTEIN"/>
    <property type="match status" value="1"/>
</dbReference>
<accession>A0ABX0IYP0</accession>
<keyword evidence="5" id="KW-0675">Receptor</keyword>
<keyword evidence="2" id="KW-0472">Membrane</keyword>
<dbReference type="SUPFAM" id="SSF56935">
    <property type="entry name" value="Porins"/>
    <property type="match status" value="1"/>
</dbReference>
<feature type="domain" description="Outer membrane protein beta-barrel" evidence="4">
    <location>
        <begin position="367"/>
        <end position="771"/>
    </location>
</feature>
<evidence type="ECO:0000256" key="2">
    <source>
        <dbReference type="ARBA" id="ARBA00023136"/>
    </source>
</evidence>
<dbReference type="InterPro" id="IPR036942">
    <property type="entry name" value="Beta-barrel_TonB_sf"/>
</dbReference>
<dbReference type="Proteomes" id="UP000817854">
    <property type="component" value="Unassembled WGS sequence"/>
</dbReference>
<sequence>MKIKTLTLIIFLLIAFNINGQIKITGQIQSNENIPVPFAEIILVSKDSIPLKMELSDKNGMFTIESERENFILQIRQIGDILYNKEFQMSSNTNIGIIKINTTKSLQEVVVTLDKKLIERKVDRLVFNVENSVYASGGNGLEALKITPGLRINNAQISMIGKSSMNVMINDRLINLSGEDLTSFLKNLKSDEIKKIEVITSPPAKYDAQGNSGLINIVTKKVKNNTFNGSLNSSLSQSKTSIGSGGLNLNYRKNNLTLTSDVNYSNGSMKPYQEYSIKYPNYIWEEESFRKSFSNSLSTRSTIDYKISSKTRIGGEYSFSNSLPLIKTKNNSFIYNNSKMLDSLIKNESRIEIKRKTNTYNAYYITNLDTLGRKINFDIDYVNYESKTDNDFYSNSFFPNGTIKPDNYFAANNFSDLKIDIVTTRLDFDYPTKWINLNFGTKLTFIENNSIVQFYNTTSRTPVEDTLQSNTFNYKERIQALYFSGTKNLTEKLDFQFGLRAENTQTKGVSQTLSQVNKNDYFKLFPTLYLNYMINDYKIISLNYNKRINRPSYNDLNPFRFYSTSFNYSEGNPFLQPYVTNNFELAYIYKNSYSLLYISHIKNGFDQVTYTEPNSIIQRVTPNNFYNQINYGFLEAYSFKIKSYWENNSDISIFYYKTNSNINSIIPDISNWSGSFKTNNTFILDKEKKYKLSLGFMYNLPSIAGSYKLSSFYRLNLGFKTNFFNKNLQLSINAIDILKTDKQTFTQYVNNIKQINLDYRDVRRIRISLVYSFGKELKIKGRIGSNKEEKQRIK</sequence>
<evidence type="ECO:0000256" key="3">
    <source>
        <dbReference type="ARBA" id="ARBA00023237"/>
    </source>
</evidence>
<comment type="subcellular location">
    <subcellularLocation>
        <location evidence="1">Cell outer membrane</location>
    </subcellularLocation>
</comment>
<proteinExistence type="predicted"/>
<evidence type="ECO:0000256" key="1">
    <source>
        <dbReference type="ARBA" id="ARBA00004442"/>
    </source>
</evidence>
<dbReference type="InterPro" id="IPR037066">
    <property type="entry name" value="Plug_dom_sf"/>
</dbReference>
<comment type="caution">
    <text evidence="5">The sequence shown here is derived from an EMBL/GenBank/DDBJ whole genome shotgun (WGS) entry which is preliminary data.</text>
</comment>
<dbReference type="Pfam" id="PF14905">
    <property type="entry name" value="OMP_b-brl_3"/>
    <property type="match status" value="1"/>
</dbReference>
<evidence type="ECO:0000259" key="4">
    <source>
        <dbReference type="Pfam" id="PF14905"/>
    </source>
</evidence>
<keyword evidence="3" id="KW-0998">Cell outer membrane</keyword>
<dbReference type="Gene3D" id="2.40.170.20">
    <property type="entry name" value="TonB-dependent receptor, beta-barrel domain"/>
    <property type="match status" value="1"/>
</dbReference>
<dbReference type="InterPro" id="IPR041700">
    <property type="entry name" value="OMP_b-brl_3"/>
</dbReference>
<dbReference type="RefSeq" id="WP_140964343.1">
    <property type="nucleotide sequence ID" value="NZ_VEVQ02000018.1"/>
</dbReference>
<protein>
    <submittedName>
        <fullName evidence="5">TonB-dependent receptor</fullName>
    </submittedName>
</protein>
<reference evidence="5 6" key="2">
    <citation type="submission" date="2019-05" db="EMBL/GenBank/DDBJ databases">
        <authorList>
            <person name="Lianzixin W."/>
        </authorList>
    </citation>
    <scope>NUCLEOTIDE SEQUENCE [LARGE SCALE GENOMIC DNA]</scope>
    <source>
        <strain evidence="5 6">EC11</strain>
    </source>
</reference>
<dbReference type="EMBL" id="VEVQ02000018">
    <property type="protein sequence ID" value="NHN27837.1"/>
    <property type="molecule type" value="Genomic_DNA"/>
</dbReference>
<keyword evidence="6" id="KW-1185">Reference proteome</keyword>
<dbReference type="Gene3D" id="2.170.130.10">
    <property type="entry name" value="TonB-dependent receptor, plug domain"/>
    <property type="match status" value="1"/>
</dbReference>
<evidence type="ECO:0000313" key="5">
    <source>
        <dbReference type="EMBL" id="NHN27837.1"/>
    </source>
</evidence>
<name>A0ABX0IYP0_9FLAO</name>
<organism evidence="5 6">
    <name type="scientific">Flavobacterium jejuense</name>
    <dbReference type="NCBI Taxonomy" id="1544455"/>
    <lineage>
        <taxon>Bacteria</taxon>
        <taxon>Pseudomonadati</taxon>
        <taxon>Bacteroidota</taxon>
        <taxon>Flavobacteriia</taxon>
        <taxon>Flavobacteriales</taxon>
        <taxon>Flavobacteriaceae</taxon>
        <taxon>Flavobacterium</taxon>
    </lineage>
</organism>
<gene>
    <name evidence="5" type="ORF">FIA58_019340</name>
</gene>
<reference evidence="6" key="1">
    <citation type="submission" date="2019-05" db="EMBL/GenBank/DDBJ databases">
        <title>Flavobacterium profundi sp. nov., isolated from a deep-sea seamount.</title>
        <authorList>
            <person name="Zhang D.-C."/>
        </authorList>
    </citation>
    <scope>NUCLEOTIDE SEQUENCE [LARGE SCALE GENOMIC DNA]</scope>
    <source>
        <strain evidence="6">EC11</strain>
    </source>
</reference>
<evidence type="ECO:0000313" key="6">
    <source>
        <dbReference type="Proteomes" id="UP000817854"/>
    </source>
</evidence>